<dbReference type="Proteomes" id="UP000824469">
    <property type="component" value="Unassembled WGS sequence"/>
</dbReference>
<evidence type="ECO:0000313" key="1">
    <source>
        <dbReference type="EMBL" id="KAH9324347.1"/>
    </source>
</evidence>
<dbReference type="EMBL" id="JAHRHJ020000002">
    <property type="protein sequence ID" value="KAH9324347.1"/>
    <property type="molecule type" value="Genomic_DNA"/>
</dbReference>
<feature type="non-terminal residue" evidence="1">
    <location>
        <position position="63"/>
    </location>
</feature>
<comment type="caution">
    <text evidence="1">The sequence shown here is derived from an EMBL/GenBank/DDBJ whole genome shotgun (WGS) entry which is preliminary data.</text>
</comment>
<evidence type="ECO:0000313" key="2">
    <source>
        <dbReference type="Proteomes" id="UP000824469"/>
    </source>
</evidence>
<accession>A0AA38GLS4</accession>
<protein>
    <submittedName>
        <fullName evidence="1">Uncharacterized protein</fullName>
    </submittedName>
</protein>
<sequence>PRYGTKAIINSEPIANFHSEPYTPSQINANYSAFDQEDHPSTDEAETKVKSILDLTLDEWENK</sequence>
<gene>
    <name evidence="1" type="ORF">KI387_004525</name>
</gene>
<keyword evidence="2" id="KW-1185">Reference proteome</keyword>
<feature type="non-terminal residue" evidence="1">
    <location>
        <position position="1"/>
    </location>
</feature>
<name>A0AA38GLS4_TAXCH</name>
<dbReference type="AlphaFoldDB" id="A0AA38GLS4"/>
<organism evidence="1 2">
    <name type="scientific">Taxus chinensis</name>
    <name type="common">Chinese yew</name>
    <name type="synonym">Taxus wallichiana var. chinensis</name>
    <dbReference type="NCBI Taxonomy" id="29808"/>
    <lineage>
        <taxon>Eukaryota</taxon>
        <taxon>Viridiplantae</taxon>
        <taxon>Streptophyta</taxon>
        <taxon>Embryophyta</taxon>
        <taxon>Tracheophyta</taxon>
        <taxon>Spermatophyta</taxon>
        <taxon>Pinopsida</taxon>
        <taxon>Pinidae</taxon>
        <taxon>Conifers II</taxon>
        <taxon>Cupressales</taxon>
        <taxon>Taxaceae</taxon>
        <taxon>Taxus</taxon>
    </lineage>
</organism>
<reference evidence="1 2" key="1">
    <citation type="journal article" date="2021" name="Nat. Plants">
        <title>The Taxus genome provides insights into paclitaxel biosynthesis.</title>
        <authorList>
            <person name="Xiong X."/>
            <person name="Gou J."/>
            <person name="Liao Q."/>
            <person name="Li Y."/>
            <person name="Zhou Q."/>
            <person name="Bi G."/>
            <person name="Li C."/>
            <person name="Du R."/>
            <person name="Wang X."/>
            <person name="Sun T."/>
            <person name="Guo L."/>
            <person name="Liang H."/>
            <person name="Lu P."/>
            <person name="Wu Y."/>
            <person name="Zhang Z."/>
            <person name="Ro D.K."/>
            <person name="Shang Y."/>
            <person name="Huang S."/>
            <person name="Yan J."/>
        </authorList>
    </citation>
    <scope>NUCLEOTIDE SEQUENCE [LARGE SCALE GENOMIC DNA]</scope>
    <source>
        <strain evidence="1">Ta-2019</strain>
    </source>
</reference>
<proteinExistence type="predicted"/>